<evidence type="ECO:0000313" key="1">
    <source>
        <dbReference type="EMBL" id="KIK15087.1"/>
    </source>
</evidence>
<dbReference type="Proteomes" id="UP000054018">
    <property type="component" value="Unassembled WGS sequence"/>
</dbReference>
<name>A0A0C9YY55_9AGAM</name>
<reference evidence="2" key="2">
    <citation type="submission" date="2015-01" db="EMBL/GenBank/DDBJ databases">
        <title>Evolutionary Origins and Diversification of the Mycorrhizal Mutualists.</title>
        <authorList>
            <consortium name="DOE Joint Genome Institute"/>
            <consortium name="Mycorrhizal Genomics Consortium"/>
            <person name="Kohler A."/>
            <person name="Kuo A."/>
            <person name="Nagy L.G."/>
            <person name="Floudas D."/>
            <person name="Copeland A."/>
            <person name="Barry K.W."/>
            <person name="Cichocki N."/>
            <person name="Veneault-Fourrey C."/>
            <person name="LaButti K."/>
            <person name="Lindquist E.A."/>
            <person name="Lipzen A."/>
            <person name="Lundell T."/>
            <person name="Morin E."/>
            <person name="Murat C."/>
            <person name="Riley R."/>
            <person name="Ohm R."/>
            <person name="Sun H."/>
            <person name="Tunlid A."/>
            <person name="Henrissat B."/>
            <person name="Grigoriev I.V."/>
            <person name="Hibbett D.S."/>
            <person name="Martin F."/>
        </authorList>
    </citation>
    <scope>NUCLEOTIDE SEQUENCE [LARGE SCALE GENOMIC DNA]</scope>
    <source>
        <strain evidence="2">441</strain>
    </source>
</reference>
<organism evidence="1 2">
    <name type="scientific">Pisolithus microcarpus 441</name>
    <dbReference type="NCBI Taxonomy" id="765257"/>
    <lineage>
        <taxon>Eukaryota</taxon>
        <taxon>Fungi</taxon>
        <taxon>Dikarya</taxon>
        <taxon>Basidiomycota</taxon>
        <taxon>Agaricomycotina</taxon>
        <taxon>Agaricomycetes</taxon>
        <taxon>Agaricomycetidae</taxon>
        <taxon>Boletales</taxon>
        <taxon>Sclerodermatineae</taxon>
        <taxon>Pisolithaceae</taxon>
        <taxon>Pisolithus</taxon>
    </lineage>
</organism>
<dbReference type="EMBL" id="KN833907">
    <property type="protein sequence ID" value="KIK15087.1"/>
    <property type="molecule type" value="Genomic_DNA"/>
</dbReference>
<gene>
    <name evidence="1" type="ORF">PISMIDRAFT_687495</name>
</gene>
<evidence type="ECO:0000313" key="2">
    <source>
        <dbReference type="Proteomes" id="UP000054018"/>
    </source>
</evidence>
<dbReference type="AlphaFoldDB" id="A0A0C9YY55"/>
<reference evidence="1 2" key="1">
    <citation type="submission" date="2014-04" db="EMBL/GenBank/DDBJ databases">
        <authorList>
            <consortium name="DOE Joint Genome Institute"/>
            <person name="Kuo A."/>
            <person name="Kohler A."/>
            <person name="Costa M.D."/>
            <person name="Nagy L.G."/>
            <person name="Floudas D."/>
            <person name="Copeland A."/>
            <person name="Barry K.W."/>
            <person name="Cichocki N."/>
            <person name="Veneault-Fourrey C."/>
            <person name="LaButti K."/>
            <person name="Lindquist E.A."/>
            <person name="Lipzen A."/>
            <person name="Lundell T."/>
            <person name="Morin E."/>
            <person name="Murat C."/>
            <person name="Sun H."/>
            <person name="Tunlid A."/>
            <person name="Henrissat B."/>
            <person name="Grigoriev I.V."/>
            <person name="Hibbett D.S."/>
            <person name="Martin F."/>
            <person name="Nordberg H.P."/>
            <person name="Cantor M.N."/>
            <person name="Hua S.X."/>
        </authorList>
    </citation>
    <scope>NUCLEOTIDE SEQUENCE [LARGE SCALE GENOMIC DNA]</scope>
    <source>
        <strain evidence="1 2">441</strain>
    </source>
</reference>
<accession>A0A0C9YY55</accession>
<protein>
    <submittedName>
        <fullName evidence="1">Uncharacterized protein</fullName>
    </submittedName>
</protein>
<sequence length="163" mass="17632">MCSQQLCMFNVGNAGIQVCLPVIPLPNSSSHSRAILACTYGPSLIPMDLVSTGSSFDRTPDIHTIPKTCPEFKTLCLAHHQNVNGKCRKFILDDNYASYYGFTRCATCPEILQRWLNQTNTGSTASAGNSPKNPFLSSILKPSEDRKMLPFLTGGGGGTNLVC</sequence>
<keyword evidence="2" id="KW-1185">Reference proteome</keyword>
<proteinExistence type="predicted"/>
<dbReference type="HOGENOM" id="CLU_1636080_0_0_1"/>